<evidence type="ECO:0000313" key="4">
    <source>
        <dbReference type="Proteomes" id="UP000076630"/>
    </source>
</evidence>
<dbReference type="InterPro" id="IPR020103">
    <property type="entry name" value="PsdUridine_synth_cat_dom_sf"/>
</dbReference>
<evidence type="ECO:0000256" key="1">
    <source>
        <dbReference type="SAM" id="Coils"/>
    </source>
</evidence>
<dbReference type="OrthoDB" id="9807829at2"/>
<evidence type="ECO:0000259" key="2">
    <source>
        <dbReference type="Pfam" id="PF00849"/>
    </source>
</evidence>
<organism evidence="3 4">
    <name type="scientific">Myroides marinus</name>
    <dbReference type="NCBI Taxonomy" id="703342"/>
    <lineage>
        <taxon>Bacteria</taxon>
        <taxon>Pseudomonadati</taxon>
        <taxon>Bacteroidota</taxon>
        <taxon>Flavobacteriia</taxon>
        <taxon>Flavobacteriales</taxon>
        <taxon>Flavobacteriaceae</taxon>
        <taxon>Myroides</taxon>
    </lineage>
</organism>
<dbReference type="InterPro" id="IPR050188">
    <property type="entry name" value="RluA_PseudoU_synthase"/>
</dbReference>
<dbReference type="PANTHER" id="PTHR21600">
    <property type="entry name" value="MITOCHONDRIAL RNA PSEUDOURIDINE SYNTHASE"/>
    <property type="match status" value="1"/>
</dbReference>
<feature type="domain" description="Pseudouridine synthase RsuA/RluA-like" evidence="2">
    <location>
        <begin position="369"/>
        <end position="516"/>
    </location>
</feature>
<dbReference type="GO" id="GO:0009982">
    <property type="term" value="F:pseudouridine synthase activity"/>
    <property type="evidence" value="ECO:0007669"/>
    <property type="project" value="InterPro"/>
</dbReference>
<gene>
    <name evidence="3" type="ORF">AV926_11995</name>
</gene>
<dbReference type="Gene3D" id="3.30.2350.10">
    <property type="entry name" value="Pseudouridine synthase"/>
    <property type="match status" value="1"/>
</dbReference>
<dbReference type="GO" id="GO:0003723">
    <property type="term" value="F:RNA binding"/>
    <property type="evidence" value="ECO:0007669"/>
    <property type="project" value="InterPro"/>
</dbReference>
<keyword evidence="4" id="KW-1185">Reference proteome</keyword>
<dbReference type="Pfam" id="PF00849">
    <property type="entry name" value="PseudoU_synth_2"/>
    <property type="match status" value="1"/>
</dbReference>
<dbReference type="GO" id="GO:0000455">
    <property type="term" value="P:enzyme-directed rRNA pseudouridine synthesis"/>
    <property type="evidence" value="ECO:0007669"/>
    <property type="project" value="TreeGrafter"/>
</dbReference>
<dbReference type="CDD" id="cd02869">
    <property type="entry name" value="PseudoU_synth_RluA_like"/>
    <property type="match status" value="1"/>
</dbReference>
<dbReference type="GO" id="GO:0140098">
    <property type="term" value="F:catalytic activity, acting on RNA"/>
    <property type="evidence" value="ECO:0007669"/>
    <property type="project" value="UniProtKB-ARBA"/>
</dbReference>
<reference evidence="3 4" key="1">
    <citation type="submission" date="2016-01" db="EMBL/GenBank/DDBJ databases">
        <title>Whole genome sequencing of Myroides marinus L41.</title>
        <authorList>
            <person name="Hong K.W."/>
        </authorList>
    </citation>
    <scope>NUCLEOTIDE SEQUENCE [LARGE SCALE GENOMIC DNA]</scope>
    <source>
        <strain evidence="3 4">L41</strain>
    </source>
</reference>
<evidence type="ECO:0000313" key="3">
    <source>
        <dbReference type="EMBL" id="KZE78765.1"/>
    </source>
</evidence>
<dbReference type="Proteomes" id="UP000076630">
    <property type="component" value="Unassembled WGS sequence"/>
</dbReference>
<sequence>MSQPKAIFRTFTSDVQSIELPTKFTFPFYYEPHPLTILAAEELQQELSAHPLIAPLFDQDSPECLPTGKMFGVLVVKNEEGQLGYLAGFSGKLGSYTDLEGYVPLIFDLWNEEGFFAKEEVEVKAINTINAKIEKLEADHVYINAKALLKQQLADEKTAIEQRKAELKILKNERKAIRKEQESILSAEEFQALNDDLVRQSLRDKYELRVLTEYWQEQINTSRDITTSIEEELNFLKEERKNKSNGLQQKLFASYKFLNYKGEEQSLLDIFAKTVLQTPPAAAGDCAAPKLIQYAYEHNYTPIALGEFWWGESPKSEIRKHQHFYPSCRGKCEPILGHMLEGLDVDDNPLLVNPALNRPIDVVYEDEYFAIVNKPEDFLSVPGIYILDSVYERMKLRYPNATGPLIVHRLDMPTSGILIIAKDKDSHKALQSQFIKKSLEKRYVAVLDGIIEGEEGIIELPLRIDFDDRPRQMVCYEYGKYAKTRWEVIERKDGKTKVYFYPITGRTHQLRMHASHPDGLNTPIVGDDLYGTKADRLYLHAESITFRHPKTFELMTFTIKESF</sequence>
<protein>
    <submittedName>
        <fullName evidence="3">RNA pseudouridine synthase</fullName>
    </submittedName>
</protein>
<dbReference type="PANTHER" id="PTHR21600:SF89">
    <property type="entry name" value="RIBOSOMAL LARGE SUBUNIT PSEUDOURIDINE SYNTHASE A"/>
    <property type="match status" value="1"/>
</dbReference>
<proteinExistence type="predicted"/>
<keyword evidence="1" id="KW-0175">Coiled coil</keyword>
<accession>A0A161SDN2</accession>
<dbReference type="EMBL" id="LQNU01000062">
    <property type="protein sequence ID" value="KZE78765.1"/>
    <property type="molecule type" value="Genomic_DNA"/>
</dbReference>
<dbReference type="SUPFAM" id="SSF55120">
    <property type="entry name" value="Pseudouridine synthase"/>
    <property type="match status" value="1"/>
</dbReference>
<dbReference type="AlphaFoldDB" id="A0A161SDN2"/>
<dbReference type="RefSeq" id="WP_038987751.1">
    <property type="nucleotide sequence ID" value="NZ_JACAJP010000009.1"/>
</dbReference>
<comment type="caution">
    <text evidence="3">The sequence shown here is derived from an EMBL/GenBank/DDBJ whole genome shotgun (WGS) entry which is preliminary data.</text>
</comment>
<dbReference type="InterPro" id="IPR006145">
    <property type="entry name" value="PsdUridine_synth_RsuA/RluA"/>
</dbReference>
<dbReference type="PROSITE" id="PS01129">
    <property type="entry name" value="PSI_RLU"/>
    <property type="match status" value="1"/>
</dbReference>
<dbReference type="InterPro" id="IPR006224">
    <property type="entry name" value="PsdUridine_synth_RluA-like_CS"/>
</dbReference>
<feature type="coiled-coil region" evidence="1">
    <location>
        <begin position="146"/>
        <end position="180"/>
    </location>
</feature>
<name>A0A161SDN2_9FLAO</name>